<accession>A0ABU1D9U4</accession>
<keyword evidence="4" id="KW-1185">Reference proteome</keyword>
<name>A0ABU1D9U4_9BURK</name>
<protein>
    <recommendedName>
        <fullName evidence="5">Curli production assembly/transport component CsgG</fullName>
    </recommendedName>
</protein>
<feature type="chain" id="PRO_5046235201" description="Curli production assembly/transport component CsgG" evidence="2">
    <location>
        <begin position="22"/>
        <end position="413"/>
    </location>
</feature>
<feature type="signal peptide" evidence="2">
    <location>
        <begin position="1"/>
        <end position="21"/>
    </location>
</feature>
<dbReference type="EMBL" id="JAUZQE010000068">
    <property type="protein sequence ID" value="MDR4127224.1"/>
    <property type="molecule type" value="Genomic_DNA"/>
</dbReference>
<evidence type="ECO:0008006" key="5">
    <source>
        <dbReference type="Google" id="ProtNLM"/>
    </source>
</evidence>
<dbReference type="RefSeq" id="WP_347287756.1">
    <property type="nucleotide sequence ID" value="NZ_JAUZQE010000068.1"/>
</dbReference>
<reference evidence="3 4" key="1">
    <citation type="submission" date="2023-08" db="EMBL/GenBank/DDBJ databases">
        <title>Alcaligenaceae gen. nov., a novel taxon isolated from the sludge of Yixing Pesticide Factory.</title>
        <authorList>
            <person name="Ruan L."/>
        </authorList>
    </citation>
    <scope>NUCLEOTIDE SEQUENCE [LARGE SCALE GENOMIC DNA]</scope>
    <source>
        <strain evidence="3 4">LG-2</strain>
    </source>
</reference>
<evidence type="ECO:0000313" key="3">
    <source>
        <dbReference type="EMBL" id="MDR4127224.1"/>
    </source>
</evidence>
<organism evidence="3 4">
    <name type="scientific">Yanghanlia caeni</name>
    <dbReference type="NCBI Taxonomy" id="3064283"/>
    <lineage>
        <taxon>Bacteria</taxon>
        <taxon>Pseudomonadati</taxon>
        <taxon>Pseudomonadota</taxon>
        <taxon>Betaproteobacteria</taxon>
        <taxon>Burkholderiales</taxon>
        <taxon>Alcaligenaceae</taxon>
        <taxon>Yanghanlia</taxon>
    </lineage>
</organism>
<keyword evidence="2" id="KW-0732">Signal</keyword>
<gene>
    <name evidence="3" type="ORF">Q8947_14720</name>
</gene>
<feature type="region of interest" description="Disordered" evidence="1">
    <location>
        <begin position="384"/>
        <end position="413"/>
    </location>
</feature>
<sequence length="413" mass="43997">MRQISKGFLACLCLAWGTASAQVTEATITADGTGMTRDEAVAAALANAAGQAFGIQLDAASVSHTFGAEAVTNGESETLMVNAVNKVVTQAVNMPANNPILGYSIDSLSEGYANTWDATITLRYAKFERLGADTNRRSVIVVTSDKRHQDLLTTTVAESLVASRRFDVLNRRNDKLFEAEKAFIQGGDAAVSEVARLSQAEGADYLLVAELQGLSIRNNMRETIRMTGEVLVRSAVSGTLRLEVIEFASRKVKWSGSQKFGATYEGVSSIGAATLSRLIGDASGKLMDNLIASIYPIRVVKVMGDVAIINRGEGSASVGETYAVFLMGEELVDPQSGESLGAMEVEAGIGKITEVKPKFSFLKMATGSLDANAEYIVRKTDKKVPAAAAPSRPRQPAQSKPQAPSRKDSFLNN</sequence>
<evidence type="ECO:0000313" key="4">
    <source>
        <dbReference type="Proteomes" id="UP001232156"/>
    </source>
</evidence>
<feature type="compositionally biased region" description="Low complexity" evidence="1">
    <location>
        <begin position="385"/>
        <end position="399"/>
    </location>
</feature>
<dbReference type="Proteomes" id="UP001232156">
    <property type="component" value="Unassembled WGS sequence"/>
</dbReference>
<evidence type="ECO:0000256" key="1">
    <source>
        <dbReference type="SAM" id="MobiDB-lite"/>
    </source>
</evidence>
<proteinExistence type="predicted"/>
<evidence type="ECO:0000256" key="2">
    <source>
        <dbReference type="SAM" id="SignalP"/>
    </source>
</evidence>
<comment type="caution">
    <text evidence="3">The sequence shown here is derived from an EMBL/GenBank/DDBJ whole genome shotgun (WGS) entry which is preliminary data.</text>
</comment>